<name>A0A0D2MB88_9CHLO</name>
<proteinExistence type="predicted"/>
<evidence type="ECO:0000256" key="1">
    <source>
        <dbReference type="SAM" id="MobiDB-lite"/>
    </source>
</evidence>
<feature type="region of interest" description="Disordered" evidence="1">
    <location>
        <begin position="208"/>
        <end position="263"/>
    </location>
</feature>
<dbReference type="STRING" id="145388.A0A0D2MB88"/>
<reference evidence="2 3" key="1">
    <citation type="journal article" date="2013" name="BMC Genomics">
        <title>Reconstruction of the lipid metabolism for the microalga Monoraphidium neglectum from its genome sequence reveals characteristics suitable for biofuel production.</title>
        <authorList>
            <person name="Bogen C."/>
            <person name="Al-Dilaimi A."/>
            <person name="Albersmeier A."/>
            <person name="Wichmann J."/>
            <person name="Grundmann M."/>
            <person name="Rupp O."/>
            <person name="Lauersen K.J."/>
            <person name="Blifernez-Klassen O."/>
            <person name="Kalinowski J."/>
            <person name="Goesmann A."/>
            <person name="Mussgnug J.H."/>
            <person name="Kruse O."/>
        </authorList>
    </citation>
    <scope>NUCLEOTIDE SEQUENCE [LARGE SCALE GENOMIC DNA]</scope>
    <source>
        <strain evidence="2 3">SAG 48.87</strain>
    </source>
</reference>
<evidence type="ECO:0008006" key="4">
    <source>
        <dbReference type="Google" id="ProtNLM"/>
    </source>
</evidence>
<dbReference type="SUPFAM" id="SSF51445">
    <property type="entry name" value="(Trans)glycosidases"/>
    <property type="match status" value="1"/>
</dbReference>
<sequence length="399" mass="39355">MDHIHAVTPDDSLFLISGTDQTKYGLNWGNGFVTDPTIIRDYGLGDPNPFFRQLVARQYASHVAVSPHAYPPSITGATYLGKQLWGQLDNSVGYLQVRGYCTSDADSAVRTAAFGAGSGGGEAEGSGGAGAGGARATNSTVAAGVAAAAVEGAIGAGAAEKPTPDARTGLTSSSAAIGAAAAAPPAAPEAARSAAPAAAAASAAPDAGAAASSAGGPTLVGASSQPSTSPQAGANHQSGDAPALQAAASASASAADATPATPTAAPAPAAVLLAAGGGSAAEVAPAPAAAPPAAAAAAPGLAHTRALRAADSCHRFPIIISEFGSFFEQANDVQWLHDFAGWRQQQIKAAKAPVGWGYWAVNANSGDTGGIMSPSWQTVMWVKIRFLADKMGLVPWYMS</sequence>
<feature type="compositionally biased region" description="Gly residues" evidence="1">
    <location>
        <begin position="116"/>
        <end position="133"/>
    </location>
</feature>
<gene>
    <name evidence="2" type="ORF">MNEG_15373</name>
</gene>
<feature type="compositionally biased region" description="Low complexity" evidence="1">
    <location>
        <begin position="208"/>
        <end position="217"/>
    </location>
</feature>
<dbReference type="EMBL" id="KK105487">
    <property type="protein sequence ID" value="KIY92590.1"/>
    <property type="molecule type" value="Genomic_DNA"/>
</dbReference>
<dbReference type="InterPro" id="IPR017853">
    <property type="entry name" value="GH"/>
</dbReference>
<feature type="compositionally biased region" description="Low complexity" evidence="1">
    <location>
        <begin position="241"/>
        <end position="263"/>
    </location>
</feature>
<dbReference type="Proteomes" id="UP000054498">
    <property type="component" value="Unassembled WGS sequence"/>
</dbReference>
<dbReference type="KEGG" id="mng:MNEG_15373"/>
<keyword evidence="3" id="KW-1185">Reference proteome</keyword>
<evidence type="ECO:0000313" key="2">
    <source>
        <dbReference type="EMBL" id="KIY92590.1"/>
    </source>
</evidence>
<organism evidence="2 3">
    <name type="scientific">Monoraphidium neglectum</name>
    <dbReference type="NCBI Taxonomy" id="145388"/>
    <lineage>
        <taxon>Eukaryota</taxon>
        <taxon>Viridiplantae</taxon>
        <taxon>Chlorophyta</taxon>
        <taxon>core chlorophytes</taxon>
        <taxon>Chlorophyceae</taxon>
        <taxon>CS clade</taxon>
        <taxon>Sphaeropleales</taxon>
        <taxon>Selenastraceae</taxon>
        <taxon>Monoraphidium</taxon>
    </lineage>
</organism>
<dbReference type="Gene3D" id="3.20.20.80">
    <property type="entry name" value="Glycosidases"/>
    <property type="match status" value="2"/>
</dbReference>
<dbReference type="GeneID" id="25733028"/>
<feature type="compositionally biased region" description="Polar residues" evidence="1">
    <location>
        <begin position="221"/>
        <end position="238"/>
    </location>
</feature>
<protein>
    <recommendedName>
        <fullName evidence="4">Glycoside hydrolase family 5 domain-containing protein</fullName>
    </recommendedName>
</protein>
<dbReference type="AlphaFoldDB" id="A0A0D2MB88"/>
<accession>A0A0D2MB88</accession>
<dbReference type="RefSeq" id="XP_013891610.1">
    <property type="nucleotide sequence ID" value="XM_014036156.1"/>
</dbReference>
<feature type="region of interest" description="Disordered" evidence="1">
    <location>
        <begin position="115"/>
        <end position="135"/>
    </location>
</feature>
<evidence type="ECO:0000313" key="3">
    <source>
        <dbReference type="Proteomes" id="UP000054498"/>
    </source>
</evidence>